<reference evidence="14" key="2">
    <citation type="journal article" date="2018" name="Plant J.">
        <title>The Sorghum bicolor reference genome: improved assembly, gene annotations, a transcriptome atlas, and signatures of genome organization.</title>
        <authorList>
            <person name="McCormick R.F."/>
            <person name="Truong S.K."/>
            <person name="Sreedasyam A."/>
            <person name="Jenkins J."/>
            <person name="Shu S."/>
            <person name="Sims D."/>
            <person name="Kennedy M."/>
            <person name="Amirebrahimi M."/>
            <person name="Weers B.D."/>
            <person name="McKinley B."/>
            <person name="Mattison A."/>
            <person name="Morishige D.T."/>
            <person name="Grimwood J."/>
            <person name="Schmutz J."/>
            <person name="Mullet J.E."/>
        </authorList>
    </citation>
    <scope>NUCLEOTIDE SEQUENCE [LARGE SCALE GENOMIC DNA]</scope>
    <source>
        <strain evidence="14">cv. BTx623</strain>
    </source>
</reference>
<feature type="region of interest" description="Disordered" evidence="11">
    <location>
        <begin position="1"/>
        <end position="85"/>
    </location>
</feature>
<evidence type="ECO:0000256" key="9">
    <source>
        <dbReference type="ARBA" id="ARBA00022833"/>
    </source>
</evidence>
<feature type="compositionally biased region" description="Acidic residues" evidence="11">
    <location>
        <begin position="36"/>
        <end position="56"/>
    </location>
</feature>
<evidence type="ECO:0000256" key="4">
    <source>
        <dbReference type="ARBA" id="ARBA00012483"/>
    </source>
</evidence>
<dbReference type="GO" id="GO:0061630">
    <property type="term" value="F:ubiquitin protein ligase activity"/>
    <property type="evidence" value="ECO:0000318"/>
    <property type="project" value="GO_Central"/>
</dbReference>
<feature type="domain" description="SIAH-type" evidence="12">
    <location>
        <begin position="148"/>
        <end position="215"/>
    </location>
</feature>
<comment type="pathway">
    <text evidence="2">Protein modification; protein ubiquitination.</text>
</comment>
<evidence type="ECO:0000256" key="11">
    <source>
        <dbReference type="SAM" id="MobiDB-lite"/>
    </source>
</evidence>
<evidence type="ECO:0000256" key="8">
    <source>
        <dbReference type="ARBA" id="ARBA00022786"/>
    </source>
</evidence>
<comment type="similarity">
    <text evidence="3">Belongs to the SINA (Seven in absentia) family.</text>
</comment>
<dbReference type="Gramene" id="OQU77425">
    <property type="protein sequence ID" value="OQU77425"/>
    <property type="gene ID" value="SORBI_3009G047800"/>
</dbReference>
<proteinExistence type="inferred from homology"/>
<evidence type="ECO:0000256" key="3">
    <source>
        <dbReference type="ARBA" id="ARBA00009119"/>
    </source>
</evidence>
<evidence type="ECO:0000256" key="2">
    <source>
        <dbReference type="ARBA" id="ARBA00004906"/>
    </source>
</evidence>
<keyword evidence="6" id="KW-0479">Metal-binding</keyword>
<evidence type="ECO:0000256" key="1">
    <source>
        <dbReference type="ARBA" id="ARBA00000900"/>
    </source>
</evidence>
<dbReference type="InterPro" id="IPR013083">
    <property type="entry name" value="Znf_RING/FYVE/PHD"/>
</dbReference>
<feature type="compositionally biased region" description="Low complexity" evidence="11">
    <location>
        <begin position="71"/>
        <end position="80"/>
    </location>
</feature>
<protein>
    <recommendedName>
        <fullName evidence="4">RING-type E3 ubiquitin transferase</fullName>
        <ecNumber evidence="4">2.3.2.27</ecNumber>
    </recommendedName>
</protein>
<dbReference type="EMBL" id="CM000768">
    <property type="protein sequence ID" value="OQU77425.1"/>
    <property type="molecule type" value="Genomic_DNA"/>
</dbReference>
<keyword evidence="14" id="KW-1185">Reference proteome</keyword>
<dbReference type="EC" id="2.3.2.27" evidence="4"/>
<dbReference type="Proteomes" id="UP000000768">
    <property type="component" value="Chromosome 9"/>
</dbReference>
<dbReference type="Gene3D" id="3.30.40.10">
    <property type="entry name" value="Zinc/RING finger domain, C3HC4 (zinc finger)"/>
    <property type="match status" value="1"/>
</dbReference>
<evidence type="ECO:0000256" key="6">
    <source>
        <dbReference type="ARBA" id="ARBA00022723"/>
    </source>
</evidence>
<evidence type="ECO:0000313" key="14">
    <source>
        <dbReference type="Proteomes" id="UP000000768"/>
    </source>
</evidence>
<gene>
    <name evidence="13" type="ORF">SORBI_3009G047800</name>
</gene>
<dbReference type="PANTHER" id="PTHR10315">
    <property type="entry name" value="E3 UBIQUITIN PROTEIN LIGASE SIAH"/>
    <property type="match status" value="1"/>
</dbReference>
<comment type="catalytic activity">
    <reaction evidence="1">
        <text>S-ubiquitinyl-[E2 ubiquitin-conjugating enzyme]-L-cysteine + [acceptor protein]-L-lysine = [E2 ubiquitin-conjugating enzyme]-L-cysteine + N(6)-ubiquitinyl-[acceptor protein]-L-lysine.</text>
        <dbReference type="EC" id="2.3.2.27"/>
    </reaction>
</comment>
<dbReference type="Pfam" id="PF21362">
    <property type="entry name" value="Sina_RING"/>
    <property type="match status" value="1"/>
</dbReference>
<feature type="compositionally biased region" description="Acidic residues" evidence="11">
    <location>
        <begin position="13"/>
        <end position="29"/>
    </location>
</feature>
<organism evidence="13 14">
    <name type="scientific">Sorghum bicolor</name>
    <name type="common">Sorghum</name>
    <name type="synonym">Sorghum vulgare</name>
    <dbReference type="NCBI Taxonomy" id="4558"/>
    <lineage>
        <taxon>Eukaryota</taxon>
        <taxon>Viridiplantae</taxon>
        <taxon>Streptophyta</taxon>
        <taxon>Embryophyta</taxon>
        <taxon>Tracheophyta</taxon>
        <taxon>Spermatophyta</taxon>
        <taxon>Magnoliopsida</taxon>
        <taxon>Liliopsida</taxon>
        <taxon>Poales</taxon>
        <taxon>Poaceae</taxon>
        <taxon>PACMAD clade</taxon>
        <taxon>Panicoideae</taxon>
        <taxon>Andropogonodae</taxon>
        <taxon>Andropogoneae</taxon>
        <taxon>Sorghinae</taxon>
        <taxon>Sorghum</taxon>
    </lineage>
</organism>
<dbReference type="GO" id="GO:0008270">
    <property type="term" value="F:zinc ion binding"/>
    <property type="evidence" value="ECO:0007669"/>
    <property type="project" value="UniProtKB-KW"/>
</dbReference>
<dbReference type="InterPro" id="IPR052088">
    <property type="entry name" value="E3_ubiquitin-ligase_SINA"/>
</dbReference>
<dbReference type="SUPFAM" id="SSF49599">
    <property type="entry name" value="TRAF domain-like"/>
    <property type="match status" value="1"/>
</dbReference>
<keyword evidence="7 10" id="KW-0863">Zinc-finger</keyword>
<dbReference type="AlphaFoldDB" id="A0A1Z5R1X2"/>
<name>A0A1Z5R1X2_SORBI</name>
<dbReference type="CDD" id="cd16571">
    <property type="entry name" value="RING-HC_SIAHs"/>
    <property type="match status" value="1"/>
</dbReference>
<dbReference type="InParanoid" id="A0A1Z5R1X2"/>
<dbReference type="PANTHER" id="PTHR10315:SF162">
    <property type="entry name" value="RING-TYPE E3 UBIQUITIN TRANSFERASE"/>
    <property type="match status" value="1"/>
</dbReference>
<evidence type="ECO:0000256" key="7">
    <source>
        <dbReference type="ARBA" id="ARBA00022771"/>
    </source>
</evidence>
<evidence type="ECO:0000256" key="5">
    <source>
        <dbReference type="ARBA" id="ARBA00022679"/>
    </source>
</evidence>
<reference evidence="13 14" key="1">
    <citation type="journal article" date="2009" name="Nature">
        <title>The Sorghum bicolor genome and the diversification of grasses.</title>
        <authorList>
            <person name="Paterson A.H."/>
            <person name="Bowers J.E."/>
            <person name="Bruggmann R."/>
            <person name="Dubchak I."/>
            <person name="Grimwood J."/>
            <person name="Gundlach H."/>
            <person name="Haberer G."/>
            <person name="Hellsten U."/>
            <person name="Mitros T."/>
            <person name="Poliakov A."/>
            <person name="Schmutz J."/>
            <person name="Spannagl M."/>
            <person name="Tang H."/>
            <person name="Wang X."/>
            <person name="Wicker T."/>
            <person name="Bharti A.K."/>
            <person name="Chapman J."/>
            <person name="Feltus F.A."/>
            <person name="Gowik U."/>
            <person name="Grigoriev I.V."/>
            <person name="Lyons E."/>
            <person name="Maher C.A."/>
            <person name="Martis M."/>
            <person name="Narechania A."/>
            <person name="Otillar R.P."/>
            <person name="Penning B.W."/>
            <person name="Salamov A.A."/>
            <person name="Wang Y."/>
            <person name="Zhang L."/>
            <person name="Carpita N.C."/>
            <person name="Freeling M."/>
            <person name="Gingle A.R."/>
            <person name="Hash C.T."/>
            <person name="Keller B."/>
            <person name="Klein P."/>
            <person name="Kresovich S."/>
            <person name="McCann M.C."/>
            <person name="Ming R."/>
            <person name="Peterson D.G."/>
            <person name="Mehboob-ur-Rahman"/>
            <person name="Ware D."/>
            <person name="Westhoff P."/>
            <person name="Mayer K.F."/>
            <person name="Messing J."/>
            <person name="Rokhsar D.S."/>
        </authorList>
    </citation>
    <scope>NUCLEOTIDE SEQUENCE [LARGE SCALE GENOMIC DNA]</scope>
    <source>
        <strain evidence="14">cv. BTx623</strain>
    </source>
</reference>
<accession>A0A1Z5R1X2</accession>
<sequence length="376" mass="40913">MRRTVEFEAAEYVTDEDDDELEMEDNVEDSESHSEDEVDVDAEDMEEDDEDEDLGSDDSVHEQEEEEGGSHEQAPAMAAAPAPPDAVRVRTRTPVANVTVCDADALGCGVCFLALRPPIFQCEVGHVVCSDCRVKLEATPSGNKCHVCGVVAARGGYRRCHAMEHLLDCIRVPCPKATAHRQVCPHAPCHCPAGESCGFIGSTAALLDHFAGAHSWPCTSGSKVRAGKAFSISLRVGFNFVILLADQDHDRDDGEQPATTGSVVVPCRLFLLNVTQERLGRAISVMCIHPHANGVDQPLWTTKCKLAFSHFGSGDENENLCRSHYHYQASEFKVVSTDLSNGLPIPDSCFQFIVPNAVLGDDDKDYIKVKVCISIN</sequence>
<keyword evidence="5" id="KW-0808">Transferase</keyword>
<evidence type="ECO:0000256" key="10">
    <source>
        <dbReference type="PROSITE-ProRule" id="PRU00455"/>
    </source>
</evidence>
<dbReference type="eggNOG" id="KOG3002">
    <property type="taxonomic scope" value="Eukaryota"/>
</dbReference>
<dbReference type="FunCoup" id="A0A1Z5R1X2">
    <property type="interactions" value="99"/>
</dbReference>
<dbReference type="InterPro" id="IPR049548">
    <property type="entry name" value="Sina-like_RING"/>
</dbReference>
<evidence type="ECO:0000259" key="12">
    <source>
        <dbReference type="PROSITE" id="PS51081"/>
    </source>
</evidence>
<dbReference type="GO" id="GO:0005737">
    <property type="term" value="C:cytoplasm"/>
    <property type="evidence" value="ECO:0000318"/>
    <property type="project" value="GO_Central"/>
</dbReference>
<dbReference type="InterPro" id="IPR013010">
    <property type="entry name" value="Znf_SIAH"/>
</dbReference>
<keyword evidence="8" id="KW-0833">Ubl conjugation pathway</keyword>
<keyword evidence="9" id="KW-0862">Zinc</keyword>
<dbReference type="PROSITE" id="PS51081">
    <property type="entry name" value="ZF_SIAH"/>
    <property type="match status" value="1"/>
</dbReference>
<dbReference type="OMA" id="EMQCELR"/>
<evidence type="ECO:0000313" key="13">
    <source>
        <dbReference type="EMBL" id="OQU77425.1"/>
    </source>
</evidence>